<keyword evidence="2" id="KW-1133">Transmembrane helix</keyword>
<gene>
    <name evidence="4" type="ORF">C8P63_11151</name>
</gene>
<name>A0A2T6BUA6_9BACL</name>
<dbReference type="AlphaFoldDB" id="A0A2T6BUA6"/>
<evidence type="ECO:0000313" key="5">
    <source>
        <dbReference type="Proteomes" id="UP000244240"/>
    </source>
</evidence>
<organism evidence="4 5">
    <name type="scientific">Melghirimyces profundicolus</name>
    <dbReference type="NCBI Taxonomy" id="1242148"/>
    <lineage>
        <taxon>Bacteria</taxon>
        <taxon>Bacillati</taxon>
        <taxon>Bacillota</taxon>
        <taxon>Bacilli</taxon>
        <taxon>Bacillales</taxon>
        <taxon>Thermoactinomycetaceae</taxon>
        <taxon>Melghirimyces</taxon>
    </lineage>
</organism>
<feature type="transmembrane region" description="Helical" evidence="2">
    <location>
        <begin position="215"/>
        <end position="233"/>
    </location>
</feature>
<evidence type="ECO:0000256" key="3">
    <source>
        <dbReference type="SAM" id="SignalP"/>
    </source>
</evidence>
<keyword evidence="5" id="KW-1185">Reference proteome</keyword>
<protein>
    <submittedName>
        <fullName evidence="4">Uncharacterized protein</fullName>
    </submittedName>
</protein>
<evidence type="ECO:0000256" key="1">
    <source>
        <dbReference type="SAM" id="MobiDB-lite"/>
    </source>
</evidence>
<keyword evidence="3" id="KW-0732">Signal</keyword>
<keyword evidence="2" id="KW-0812">Transmembrane</keyword>
<feature type="chain" id="PRO_5015495027" evidence="3">
    <location>
        <begin position="24"/>
        <end position="241"/>
    </location>
</feature>
<keyword evidence="2" id="KW-0472">Membrane</keyword>
<dbReference type="Proteomes" id="UP000244240">
    <property type="component" value="Unassembled WGS sequence"/>
</dbReference>
<feature type="compositionally biased region" description="Basic and acidic residues" evidence="1">
    <location>
        <begin position="167"/>
        <end position="185"/>
    </location>
</feature>
<evidence type="ECO:0000256" key="2">
    <source>
        <dbReference type="SAM" id="Phobius"/>
    </source>
</evidence>
<dbReference type="EMBL" id="QBKR01000011">
    <property type="protein sequence ID" value="PTX59616.1"/>
    <property type="molecule type" value="Genomic_DNA"/>
</dbReference>
<proteinExistence type="predicted"/>
<comment type="caution">
    <text evidence="4">The sequence shown here is derived from an EMBL/GenBank/DDBJ whole genome shotgun (WGS) entry which is preliminary data.</text>
</comment>
<dbReference type="OrthoDB" id="2988184at2"/>
<sequence length="241" mass="25576">MRTAALTLMLFVLALITAPAAFAESSRENAASSMNAVYYTKGDKHVVEVALPEATHPQGTWVLTLNGSQEQSSPESAGAKKFTAEYEDLVPGRNYQLIAVFYGKDGSRSIDLDGCFQFQPAETQSDSNKVPLKDCGFAEVVNKLKKSGETAGKAASGEDDAVLPSADEGKGNAENPEKSTKKAPEQEEESGTLENLNSGQKEKGGPMPDTSADTFPAALGLHLILLGFALFGFQRSPIIGK</sequence>
<feature type="signal peptide" evidence="3">
    <location>
        <begin position="1"/>
        <end position="23"/>
    </location>
</feature>
<feature type="region of interest" description="Disordered" evidence="1">
    <location>
        <begin position="148"/>
        <end position="214"/>
    </location>
</feature>
<evidence type="ECO:0000313" key="4">
    <source>
        <dbReference type="EMBL" id="PTX59616.1"/>
    </source>
</evidence>
<dbReference type="RefSeq" id="WP_108023410.1">
    <property type="nucleotide sequence ID" value="NZ_QBKR01000011.1"/>
</dbReference>
<reference evidence="4 5" key="1">
    <citation type="submission" date="2018-04" db="EMBL/GenBank/DDBJ databases">
        <title>Genomic Encyclopedia of Archaeal and Bacterial Type Strains, Phase II (KMG-II): from individual species to whole genera.</title>
        <authorList>
            <person name="Goeker M."/>
        </authorList>
    </citation>
    <scope>NUCLEOTIDE SEQUENCE [LARGE SCALE GENOMIC DNA]</scope>
    <source>
        <strain evidence="4 5">DSM 45787</strain>
    </source>
</reference>
<accession>A0A2T6BUA6</accession>